<evidence type="ECO:0000313" key="1">
    <source>
        <dbReference type="EMBL" id="KAK0581348.1"/>
    </source>
</evidence>
<dbReference type="AlphaFoldDB" id="A0AA39RWQ6"/>
<organism evidence="1 2">
    <name type="scientific">Acer saccharum</name>
    <name type="common">Sugar maple</name>
    <dbReference type="NCBI Taxonomy" id="4024"/>
    <lineage>
        <taxon>Eukaryota</taxon>
        <taxon>Viridiplantae</taxon>
        <taxon>Streptophyta</taxon>
        <taxon>Embryophyta</taxon>
        <taxon>Tracheophyta</taxon>
        <taxon>Spermatophyta</taxon>
        <taxon>Magnoliopsida</taxon>
        <taxon>eudicotyledons</taxon>
        <taxon>Gunneridae</taxon>
        <taxon>Pentapetalae</taxon>
        <taxon>rosids</taxon>
        <taxon>malvids</taxon>
        <taxon>Sapindales</taxon>
        <taxon>Sapindaceae</taxon>
        <taxon>Hippocastanoideae</taxon>
        <taxon>Acereae</taxon>
        <taxon>Acer</taxon>
    </lineage>
</organism>
<protein>
    <submittedName>
        <fullName evidence="1">Uncharacterized protein</fullName>
    </submittedName>
</protein>
<gene>
    <name evidence="1" type="ORF">LWI29_012709</name>
</gene>
<name>A0AA39RWQ6_ACESA</name>
<accession>A0AA39RWQ6</accession>
<dbReference type="EMBL" id="JAUESC010000384">
    <property type="protein sequence ID" value="KAK0581348.1"/>
    <property type="molecule type" value="Genomic_DNA"/>
</dbReference>
<keyword evidence="2" id="KW-1185">Reference proteome</keyword>
<reference evidence="1" key="1">
    <citation type="journal article" date="2022" name="Plant J.">
        <title>Strategies of tolerance reflected in two North American maple genomes.</title>
        <authorList>
            <person name="McEvoy S.L."/>
            <person name="Sezen U.U."/>
            <person name="Trouern-Trend A."/>
            <person name="McMahon S.M."/>
            <person name="Schaberg P.G."/>
            <person name="Yang J."/>
            <person name="Wegrzyn J.L."/>
            <person name="Swenson N.G."/>
        </authorList>
    </citation>
    <scope>NUCLEOTIDE SEQUENCE</scope>
    <source>
        <strain evidence="1">NS2018</strain>
    </source>
</reference>
<proteinExistence type="predicted"/>
<sequence length="103" mass="11722">MWCYKVGGDESGVVVYTEPQRQQANQIHFNIRESTHRSARLLHNIDRLSSAQHRSTLFCPAKASPRQTCLLVRSTLLQLARSASKDHTWCCWLLPLGTSRVDS</sequence>
<comment type="caution">
    <text evidence="1">The sequence shown here is derived from an EMBL/GenBank/DDBJ whole genome shotgun (WGS) entry which is preliminary data.</text>
</comment>
<evidence type="ECO:0000313" key="2">
    <source>
        <dbReference type="Proteomes" id="UP001168877"/>
    </source>
</evidence>
<dbReference type="Proteomes" id="UP001168877">
    <property type="component" value="Unassembled WGS sequence"/>
</dbReference>
<reference evidence="1" key="2">
    <citation type="submission" date="2023-06" db="EMBL/GenBank/DDBJ databases">
        <authorList>
            <person name="Swenson N.G."/>
            <person name="Wegrzyn J.L."/>
            <person name="Mcevoy S.L."/>
        </authorList>
    </citation>
    <scope>NUCLEOTIDE SEQUENCE</scope>
    <source>
        <strain evidence="1">NS2018</strain>
        <tissue evidence="1">Leaf</tissue>
    </source>
</reference>